<dbReference type="EMBL" id="CAJVPV010004304">
    <property type="protein sequence ID" value="CAG8570625.1"/>
    <property type="molecule type" value="Genomic_DNA"/>
</dbReference>
<comment type="caution">
    <text evidence="2">The sequence shown here is derived from an EMBL/GenBank/DDBJ whole genome shotgun (WGS) entry which is preliminary data.</text>
</comment>
<evidence type="ECO:0000313" key="2">
    <source>
        <dbReference type="EMBL" id="CAG8570625.1"/>
    </source>
</evidence>
<name>A0A9N9BPB6_9GLOM</name>
<evidence type="ECO:0000256" key="1">
    <source>
        <dbReference type="SAM" id="MobiDB-lite"/>
    </source>
</evidence>
<proteinExistence type="predicted"/>
<feature type="compositionally biased region" description="Basic and acidic residues" evidence="1">
    <location>
        <begin position="159"/>
        <end position="190"/>
    </location>
</feature>
<feature type="compositionally biased region" description="Basic and acidic residues" evidence="1">
    <location>
        <begin position="199"/>
        <end position="211"/>
    </location>
</feature>
<dbReference type="AlphaFoldDB" id="A0A9N9BPB6"/>
<dbReference type="OrthoDB" id="2428915at2759"/>
<feature type="region of interest" description="Disordered" evidence="1">
    <location>
        <begin position="152"/>
        <end position="224"/>
    </location>
</feature>
<feature type="compositionally biased region" description="Basic residues" evidence="1">
    <location>
        <begin position="212"/>
        <end position="224"/>
    </location>
</feature>
<sequence>MAQIRIYKNPILIKVKNQTSINDQEALQSIIRYTESEAVKNLPQKKLEDIHRLQEHLSARSNKRKFITRPFPGIINEFESRKRKFDGFEGDGDEAWSIEEQGDKKRRRNDNSETEGSRIDINSRKRQKGEGKGNMDIDISDNIGSRKWIEINSDEADEGESRLNGRGELKIKKENKKNVDNNRKNKEKKFNGVSGSKEILNKESENKTKKENSRHKKKNKHLNL</sequence>
<reference evidence="2" key="1">
    <citation type="submission" date="2021-06" db="EMBL/GenBank/DDBJ databases">
        <authorList>
            <person name="Kallberg Y."/>
            <person name="Tangrot J."/>
            <person name="Rosling A."/>
        </authorList>
    </citation>
    <scope>NUCLEOTIDE SEQUENCE</scope>
    <source>
        <strain evidence="2">CL551</strain>
    </source>
</reference>
<gene>
    <name evidence="2" type="ORF">AMORRO_LOCUS6450</name>
</gene>
<evidence type="ECO:0000313" key="3">
    <source>
        <dbReference type="Proteomes" id="UP000789342"/>
    </source>
</evidence>
<organism evidence="2 3">
    <name type="scientific">Acaulospora morrowiae</name>
    <dbReference type="NCBI Taxonomy" id="94023"/>
    <lineage>
        <taxon>Eukaryota</taxon>
        <taxon>Fungi</taxon>
        <taxon>Fungi incertae sedis</taxon>
        <taxon>Mucoromycota</taxon>
        <taxon>Glomeromycotina</taxon>
        <taxon>Glomeromycetes</taxon>
        <taxon>Diversisporales</taxon>
        <taxon>Acaulosporaceae</taxon>
        <taxon>Acaulospora</taxon>
    </lineage>
</organism>
<dbReference type="Proteomes" id="UP000789342">
    <property type="component" value="Unassembled WGS sequence"/>
</dbReference>
<feature type="compositionally biased region" description="Basic and acidic residues" evidence="1">
    <location>
        <begin position="109"/>
        <end position="135"/>
    </location>
</feature>
<keyword evidence="3" id="KW-1185">Reference proteome</keyword>
<protein>
    <submittedName>
        <fullName evidence="2">7396_t:CDS:1</fullName>
    </submittedName>
</protein>
<accession>A0A9N9BPB6</accession>
<feature type="region of interest" description="Disordered" evidence="1">
    <location>
        <begin position="89"/>
        <end position="140"/>
    </location>
</feature>